<evidence type="ECO:0000313" key="3">
    <source>
        <dbReference type="EMBL" id="KAJ6751094.1"/>
    </source>
</evidence>
<feature type="compositionally biased region" description="Basic residues" evidence="1">
    <location>
        <begin position="403"/>
        <end position="418"/>
    </location>
</feature>
<reference evidence="3" key="2">
    <citation type="journal article" date="2023" name="Int. J. Mol. Sci.">
        <title>De Novo Assembly and Annotation of 11 Diverse Shrub Willow (Salix) Genomes Reveals Novel Gene Organization in Sex-Linked Regions.</title>
        <authorList>
            <person name="Hyden B."/>
            <person name="Feng K."/>
            <person name="Yates T.B."/>
            <person name="Jawdy S."/>
            <person name="Cereghino C."/>
            <person name="Smart L.B."/>
            <person name="Muchero W."/>
        </authorList>
    </citation>
    <scope>NUCLEOTIDE SEQUENCE [LARGE SCALE GENOMIC DNA]</scope>
    <source>
        <tissue evidence="3">Shoot tip</tissue>
    </source>
</reference>
<dbReference type="PANTHER" id="PTHR31286:SF99">
    <property type="entry name" value="DUF4283 DOMAIN-CONTAINING PROTEIN"/>
    <property type="match status" value="1"/>
</dbReference>
<feature type="domain" description="DUF4283" evidence="2">
    <location>
        <begin position="86"/>
        <end position="168"/>
    </location>
</feature>
<feature type="region of interest" description="Disordered" evidence="1">
    <location>
        <begin position="350"/>
        <end position="418"/>
    </location>
</feature>
<dbReference type="PANTHER" id="PTHR31286">
    <property type="entry name" value="GLYCINE-RICH CELL WALL STRUCTURAL PROTEIN 1.8-LIKE"/>
    <property type="match status" value="1"/>
</dbReference>
<dbReference type="AlphaFoldDB" id="A0A9Q0ZY60"/>
<keyword evidence="4" id="KW-1185">Reference proteome</keyword>
<comment type="caution">
    <text evidence="3">The sequence shown here is derived from an EMBL/GenBank/DDBJ whole genome shotgun (WGS) entry which is preliminary data.</text>
</comment>
<feature type="compositionally biased region" description="Basic and acidic residues" evidence="1">
    <location>
        <begin position="354"/>
        <end position="376"/>
    </location>
</feature>
<feature type="region of interest" description="Disordered" evidence="1">
    <location>
        <begin position="285"/>
        <end position="335"/>
    </location>
</feature>
<proteinExistence type="predicted"/>
<accession>A0A9Q0ZY60</accession>
<dbReference type="OrthoDB" id="851886at2759"/>
<dbReference type="InterPro" id="IPR040256">
    <property type="entry name" value="At4g02000-like"/>
</dbReference>
<dbReference type="EMBL" id="JAPFFL010000001">
    <property type="protein sequence ID" value="KAJ6751094.1"/>
    <property type="molecule type" value="Genomic_DNA"/>
</dbReference>
<gene>
    <name evidence="3" type="ORF">OIU85_001603</name>
</gene>
<sequence length="418" mass="46751">MNPSLPHPLPATKKLVTTECKHDEGPQAAIVAKDLGHATSATRHTTWADKVRVSDSSTRHKLDPLPQKRAGSRLTIPAGMVMHSMDHWKRCIIGFFTGCKLPYHAINTIAKKVWNPYGLEQVTTMADGFFIFRFRTEEAVSDVIERGPWMFGGKNIILQKWSPRFQFDRSRISSIPVWVRLRGLPLPLWTTQGLSMAASMVGKPLSCDEQTISCRRLDYARLCIELDADLPFIHQFEVDSPLTDKPQLVQVEYEWKPPRCERCHSFGHNCVLREEQMAKENQIAKVNRKEEEPLKAMGTEGSSQTPTSSATNGGQQKGTTTPQASGTTQPATVPCNKEEDHCVPHCMASQLSRETTKGTSEKNNEVIRSEDTARQDEGEEVSSKQKGKQPVEDDNPLAQSPVKVKKRKGGKKKEARGL</sequence>
<evidence type="ECO:0000259" key="2">
    <source>
        <dbReference type="Pfam" id="PF14111"/>
    </source>
</evidence>
<evidence type="ECO:0000256" key="1">
    <source>
        <dbReference type="SAM" id="MobiDB-lite"/>
    </source>
</evidence>
<dbReference type="Proteomes" id="UP001151529">
    <property type="component" value="Chromosome 16"/>
</dbReference>
<feature type="compositionally biased region" description="Polar residues" evidence="1">
    <location>
        <begin position="300"/>
        <end position="331"/>
    </location>
</feature>
<dbReference type="InterPro" id="IPR025558">
    <property type="entry name" value="DUF4283"/>
</dbReference>
<dbReference type="Pfam" id="PF14111">
    <property type="entry name" value="DUF4283"/>
    <property type="match status" value="1"/>
</dbReference>
<evidence type="ECO:0000313" key="4">
    <source>
        <dbReference type="Proteomes" id="UP001151529"/>
    </source>
</evidence>
<protein>
    <recommendedName>
        <fullName evidence="2">DUF4283 domain-containing protein</fullName>
    </recommendedName>
</protein>
<reference evidence="3" key="1">
    <citation type="submission" date="2022-11" db="EMBL/GenBank/DDBJ databases">
        <authorList>
            <person name="Hyden B.L."/>
            <person name="Feng K."/>
            <person name="Yates T."/>
            <person name="Jawdy S."/>
            <person name="Smart L.B."/>
            <person name="Muchero W."/>
        </authorList>
    </citation>
    <scope>NUCLEOTIDE SEQUENCE</scope>
    <source>
        <tissue evidence="3">Shoot tip</tissue>
    </source>
</reference>
<organism evidence="3 4">
    <name type="scientific">Salix viminalis</name>
    <name type="common">Common osier</name>
    <name type="synonym">Basket willow</name>
    <dbReference type="NCBI Taxonomy" id="40686"/>
    <lineage>
        <taxon>Eukaryota</taxon>
        <taxon>Viridiplantae</taxon>
        <taxon>Streptophyta</taxon>
        <taxon>Embryophyta</taxon>
        <taxon>Tracheophyta</taxon>
        <taxon>Spermatophyta</taxon>
        <taxon>Magnoliopsida</taxon>
        <taxon>eudicotyledons</taxon>
        <taxon>Gunneridae</taxon>
        <taxon>Pentapetalae</taxon>
        <taxon>rosids</taxon>
        <taxon>fabids</taxon>
        <taxon>Malpighiales</taxon>
        <taxon>Salicaceae</taxon>
        <taxon>Saliceae</taxon>
        <taxon>Salix</taxon>
    </lineage>
</organism>
<name>A0A9Q0ZY60_SALVM</name>